<name>A0ABV7RCT2_9NEIS</name>
<organism evidence="2 3">
    <name type="scientific">Vogesella facilis</name>
    <dbReference type="NCBI Taxonomy" id="1655232"/>
    <lineage>
        <taxon>Bacteria</taxon>
        <taxon>Pseudomonadati</taxon>
        <taxon>Pseudomonadota</taxon>
        <taxon>Betaproteobacteria</taxon>
        <taxon>Neisseriales</taxon>
        <taxon>Chromobacteriaceae</taxon>
        <taxon>Vogesella</taxon>
    </lineage>
</organism>
<evidence type="ECO:0000313" key="3">
    <source>
        <dbReference type="Proteomes" id="UP001595741"/>
    </source>
</evidence>
<feature type="signal peptide" evidence="1">
    <location>
        <begin position="1"/>
        <end position="24"/>
    </location>
</feature>
<dbReference type="Gene3D" id="3.40.190.10">
    <property type="entry name" value="Periplasmic binding protein-like II"/>
    <property type="match status" value="2"/>
</dbReference>
<gene>
    <name evidence="2" type="ORF">ACFOLG_02350</name>
</gene>
<comment type="caution">
    <text evidence="2">The sequence shown here is derived from an EMBL/GenBank/DDBJ whole genome shotgun (WGS) entry which is preliminary data.</text>
</comment>
<feature type="chain" id="PRO_5047538914" evidence="1">
    <location>
        <begin position="25"/>
        <end position="256"/>
    </location>
</feature>
<keyword evidence="1" id="KW-0732">Signal</keyword>
<dbReference type="SUPFAM" id="SSF53850">
    <property type="entry name" value="Periplasmic binding protein-like II"/>
    <property type="match status" value="1"/>
</dbReference>
<keyword evidence="3" id="KW-1185">Reference proteome</keyword>
<protein>
    <submittedName>
        <fullName evidence="2">Substrate-binding periplasmic protein</fullName>
    </submittedName>
</protein>
<evidence type="ECO:0000256" key="1">
    <source>
        <dbReference type="SAM" id="SignalP"/>
    </source>
</evidence>
<accession>A0ABV7RCT2</accession>
<evidence type="ECO:0000313" key="2">
    <source>
        <dbReference type="EMBL" id="MFC3531017.1"/>
    </source>
</evidence>
<sequence>MTQRLMRRVLVALCCAGWLPAATAADIRYMVIEQVEPFQIVTRDDPLHGGLVTEIVRQVFQGSPFQLRPVVAPALRLDAMRSGGQTPNWLSYGARPWLHAGWQLSQQPLFSWRHVLAVPKSSPFRYRRLSDLFGKPLILMYGYDYPGLDKYLRSKSGVGRISDQRALSQDSAIRMLRAGRGVGYIDTELRLLYNLRQQGLSPADFRFYDFSRVIPRIDIHLMYDQRLPEDAKALIDSRLADMRQSGELAAIMQHYR</sequence>
<reference evidence="3" key="1">
    <citation type="journal article" date="2019" name="Int. J. Syst. Evol. Microbiol.">
        <title>The Global Catalogue of Microorganisms (GCM) 10K type strain sequencing project: providing services to taxonomists for standard genome sequencing and annotation.</title>
        <authorList>
            <consortium name="The Broad Institute Genomics Platform"/>
            <consortium name="The Broad Institute Genome Sequencing Center for Infectious Disease"/>
            <person name="Wu L."/>
            <person name="Ma J."/>
        </authorList>
    </citation>
    <scope>NUCLEOTIDE SEQUENCE [LARGE SCALE GENOMIC DNA]</scope>
    <source>
        <strain evidence="3">KCTC 42742</strain>
    </source>
</reference>
<proteinExistence type="predicted"/>
<dbReference type="RefSeq" id="WP_386087977.1">
    <property type="nucleotide sequence ID" value="NZ_JBHRXN010000006.1"/>
</dbReference>
<dbReference type="EMBL" id="JBHRXN010000006">
    <property type="protein sequence ID" value="MFC3531017.1"/>
    <property type="molecule type" value="Genomic_DNA"/>
</dbReference>
<dbReference type="Proteomes" id="UP001595741">
    <property type="component" value="Unassembled WGS sequence"/>
</dbReference>